<dbReference type="EMBL" id="CP016793">
    <property type="protein sequence ID" value="ANZ41138.1"/>
    <property type="molecule type" value="Genomic_DNA"/>
</dbReference>
<feature type="chain" id="PRO_5008538612" evidence="1">
    <location>
        <begin position="28"/>
        <end position="317"/>
    </location>
</feature>
<organism evidence="2 3">
    <name type="scientific">Lentzea guizhouensis</name>
    <dbReference type="NCBI Taxonomy" id="1586287"/>
    <lineage>
        <taxon>Bacteria</taxon>
        <taxon>Bacillati</taxon>
        <taxon>Actinomycetota</taxon>
        <taxon>Actinomycetes</taxon>
        <taxon>Pseudonocardiales</taxon>
        <taxon>Pseudonocardiaceae</taxon>
        <taxon>Lentzea</taxon>
    </lineage>
</organism>
<keyword evidence="1" id="KW-0732">Signal</keyword>
<dbReference type="AlphaFoldDB" id="A0A1B2HTW6"/>
<protein>
    <submittedName>
        <fullName evidence="2">Uncharacterized protein</fullName>
    </submittedName>
</protein>
<feature type="signal peptide" evidence="1">
    <location>
        <begin position="1"/>
        <end position="27"/>
    </location>
</feature>
<dbReference type="RefSeq" id="WP_065919475.1">
    <property type="nucleotide sequence ID" value="NZ_CP016793.1"/>
</dbReference>
<evidence type="ECO:0000256" key="1">
    <source>
        <dbReference type="SAM" id="SignalP"/>
    </source>
</evidence>
<name>A0A1B2HTW6_9PSEU</name>
<evidence type="ECO:0000313" key="3">
    <source>
        <dbReference type="Proteomes" id="UP000093053"/>
    </source>
</evidence>
<dbReference type="STRING" id="1586287.BBK82_39320"/>
<evidence type="ECO:0000313" key="2">
    <source>
        <dbReference type="EMBL" id="ANZ41138.1"/>
    </source>
</evidence>
<dbReference type="Proteomes" id="UP000093053">
    <property type="component" value="Chromosome"/>
</dbReference>
<proteinExistence type="predicted"/>
<gene>
    <name evidence="2" type="ORF">BBK82_39320</name>
</gene>
<dbReference type="KEGG" id="led:BBK82_39320"/>
<keyword evidence="3" id="KW-1185">Reference proteome</keyword>
<sequence length="317" mass="34288">MVRTKLAAVLVAVLSVVGLVVTPAASATPSYRDVYVRDNLADVGNEPSTGSIYHSPDIRVCHTPVPCAVSQQPIVGATNYVFVNLRRKPAAQGNVSGTLHLYRSNLGGGTAWPGGWTYIGGAGSSVPIGGSTVMITWPGWNVPGPAHFCLLARWVSTADPMTFAEVANTQQNAQRNNNIAWRNVDSIRVFPFRPITVPYTIGNPDPFDNRQNLIFEQPERHFAGTVTVDLGRELAARWREAGQRGTGVKQVGETQFQIVDPKLARFDGLTLKAEERVQIALTFATDVEAGPAALEVRQVDVQGVDLGGAQYRINDKE</sequence>
<dbReference type="OrthoDB" id="2630713at2"/>
<reference evidence="2 3" key="1">
    <citation type="submission" date="2016-07" db="EMBL/GenBank/DDBJ databases">
        <title>Complete genome sequence of the Lentzea guizhouensis DHS C013.</title>
        <authorList>
            <person name="Cao C."/>
        </authorList>
    </citation>
    <scope>NUCLEOTIDE SEQUENCE [LARGE SCALE GENOMIC DNA]</scope>
    <source>
        <strain evidence="2 3">DHS C013</strain>
    </source>
</reference>
<accession>A0A1B2HTW6</accession>